<reference evidence="2" key="1">
    <citation type="journal article" date="2019" name="Int. J. Syst. Evol. Microbiol.">
        <title>The Global Catalogue of Microorganisms (GCM) 10K type strain sequencing project: providing services to taxonomists for standard genome sequencing and annotation.</title>
        <authorList>
            <consortium name="The Broad Institute Genomics Platform"/>
            <consortium name="The Broad Institute Genome Sequencing Center for Infectious Disease"/>
            <person name="Wu L."/>
            <person name="Ma J."/>
        </authorList>
    </citation>
    <scope>NUCLEOTIDE SEQUENCE [LARGE SCALE GENOMIC DNA]</scope>
    <source>
        <strain evidence="2">CGMCC 4.7330</strain>
    </source>
</reference>
<evidence type="ECO:0000313" key="1">
    <source>
        <dbReference type="EMBL" id="MFC3961705.1"/>
    </source>
</evidence>
<sequence length="177" mass="18910">MRFRNFFTLCAVLAAGCEQGEPDRREPVPSHNLVAGFCDRLLEFARVDLGAQNVSVARPDQGRLIGRLASCELRGVHPSGVQARALTVDLGTVGAETVTLSPSEWGVPVAGVSPTVLVRRSAGASTMKAAIDGWGATMTLDTDGLRTATGGVDLEPPSEPRYAEFLLTLIREYGQWD</sequence>
<dbReference type="EMBL" id="JBHSAX010000006">
    <property type="protein sequence ID" value="MFC3961705.1"/>
    <property type="molecule type" value="Genomic_DNA"/>
</dbReference>
<dbReference type="Proteomes" id="UP001595696">
    <property type="component" value="Unassembled WGS sequence"/>
</dbReference>
<accession>A0ABV8DPS1</accession>
<gene>
    <name evidence="1" type="ORF">ACFO0B_06860</name>
</gene>
<evidence type="ECO:0000313" key="2">
    <source>
        <dbReference type="Proteomes" id="UP001595696"/>
    </source>
</evidence>
<protein>
    <submittedName>
        <fullName evidence="1">Uncharacterized protein</fullName>
    </submittedName>
</protein>
<comment type="caution">
    <text evidence="1">The sequence shown here is derived from an EMBL/GenBank/DDBJ whole genome shotgun (WGS) entry which is preliminary data.</text>
</comment>
<dbReference type="RefSeq" id="WP_378611461.1">
    <property type="nucleotide sequence ID" value="NZ_JBHSAX010000006.1"/>
</dbReference>
<organism evidence="1 2">
    <name type="scientific">Nocardia jiangsuensis</name>
    <dbReference type="NCBI Taxonomy" id="1691563"/>
    <lineage>
        <taxon>Bacteria</taxon>
        <taxon>Bacillati</taxon>
        <taxon>Actinomycetota</taxon>
        <taxon>Actinomycetes</taxon>
        <taxon>Mycobacteriales</taxon>
        <taxon>Nocardiaceae</taxon>
        <taxon>Nocardia</taxon>
    </lineage>
</organism>
<dbReference type="PROSITE" id="PS51257">
    <property type="entry name" value="PROKAR_LIPOPROTEIN"/>
    <property type="match status" value="1"/>
</dbReference>
<proteinExistence type="predicted"/>
<keyword evidence="2" id="KW-1185">Reference proteome</keyword>
<name>A0ABV8DPS1_9NOCA</name>